<dbReference type="PIRSF" id="PIRSF015557">
    <property type="entry name" value="UCP015557"/>
    <property type="match status" value="1"/>
</dbReference>
<dbReference type="Pfam" id="PF10093">
    <property type="entry name" value="EarP"/>
    <property type="match status" value="1"/>
</dbReference>
<comment type="catalytic activity">
    <reaction evidence="7">
        <text>dTDP-beta-L-rhamnose + L-arginyl-[protein] = N(omega)-(alpha-L-rhamnosyl)-L-arginyl-[protein] + dTDP + H(+)</text>
        <dbReference type="Rhea" id="RHEA:66692"/>
        <dbReference type="Rhea" id="RHEA-COMP:10532"/>
        <dbReference type="Rhea" id="RHEA-COMP:17096"/>
        <dbReference type="ChEBI" id="CHEBI:15378"/>
        <dbReference type="ChEBI" id="CHEBI:29965"/>
        <dbReference type="ChEBI" id="CHEBI:57510"/>
        <dbReference type="ChEBI" id="CHEBI:58369"/>
        <dbReference type="ChEBI" id="CHEBI:167445"/>
    </reaction>
    <physiologicalReaction direction="left-to-right" evidence="7">
        <dbReference type="Rhea" id="RHEA:66693"/>
    </physiologicalReaction>
</comment>
<comment type="function">
    <text evidence="3">Protein-arginine rhamnosyltransferase that catalyzes the transfer of a single rhamnose to elongation factor P (EF-P) on 'Lys-32', a modification required for EF-P-dependent rescue of polyproline stalled ribosomes.</text>
</comment>
<evidence type="ECO:0000256" key="3">
    <source>
        <dbReference type="ARBA" id="ARBA00024303"/>
    </source>
</evidence>
<gene>
    <name evidence="8" type="ORF">S2091_2200</name>
</gene>
<evidence type="ECO:0000256" key="2">
    <source>
        <dbReference type="ARBA" id="ARBA00022679"/>
    </source>
</evidence>
<reference evidence="8 9" key="1">
    <citation type="submission" date="2018-02" db="EMBL/GenBank/DDBJ databases">
        <title>Solimicrobium silvestre gen. nov., sp. nov., isolated from alpine forest soil.</title>
        <authorList>
            <person name="Margesin R."/>
            <person name="Albuquerque L."/>
            <person name="Zhang D.-C."/>
            <person name="Froufe H.J.C."/>
            <person name="Severino R."/>
            <person name="Roxo I."/>
            <person name="Egas C."/>
            <person name="Da Costa M.S."/>
        </authorList>
    </citation>
    <scope>NUCLEOTIDE SEQUENCE [LARGE SCALE GENOMIC DNA]</scope>
    <source>
        <strain evidence="8 9">S20-91</strain>
    </source>
</reference>
<organism evidence="8 9">
    <name type="scientific">Solimicrobium silvestre</name>
    <dbReference type="NCBI Taxonomy" id="2099400"/>
    <lineage>
        <taxon>Bacteria</taxon>
        <taxon>Pseudomonadati</taxon>
        <taxon>Pseudomonadota</taxon>
        <taxon>Betaproteobacteria</taxon>
        <taxon>Burkholderiales</taxon>
        <taxon>Oxalobacteraceae</taxon>
        <taxon>Solimicrobium</taxon>
    </lineage>
</organism>
<evidence type="ECO:0000256" key="4">
    <source>
        <dbReference type="ARBA" id="ARBA00024346"/>
    </source>
</evidence>
<keyword evidence="2" id="KW-0808">Transferase</keyword>
<dbReference type="InterPro" id="IPR016633">
    <property type="entry name" value="EarP"/>
</dbReference>
<evidence type="ECO:0000313" key="8">
    <source>
        <dbReference type="EMBL" id="PRC93114.1"/>
    </source>
</evidence>
<protein>
    <recommendedName>
        <fullName evidence="5">Protein-arginine rhamnosyltransferase</fullName>
    </recommendedName>
    <alternativeName>
        <fullName evidence="6">EF-P arginine rhamnosyltransferase</fullName>
    </alternativeName>
</protein>
<dbReference type="EMBL" id="PUGF01000009">
    <property type="protein sequence ID" value="PRC93114.1"/>
    <property type="molecule type" value="Genomic_DNA"/>
</dbReference>
<dbReference type="AlphaFoldDB" id="A0A2S9GZF8"/>
<accession>A0A2S9GZF8</accession>
<comment type="caution">
    <text evidence="8">The sequence shown here is derived from an EMBL/GenBank/DDBJ whole genome shotgun (WGS) entry which is preliminary data.</text>
</comment>
<dbReference type="Proteomes" id="UP000237839">
    <property type="component" value="Unassembled WGS sequence"/>
</dbReference>
<evidence type="ECO:0000256" key="7">
    <source>
        <dbReference type="ARBA" id="ARBA00048472"/>
    </source>
</evidence>
<name>A0A2S9GZF8_9BURK</name>
<keyword evidence="9" id="KW-1185">Reference proteome</keyword>
<evidence type="ECO:0000256" key="6">
    <source>
        <dbReference type="ARBA" id="ARBA00030025"/>
    </source>
</evidence>
<evidence type="ECO:0000256" key="5">
    <source>
        <dbReference type="ARBA" id="ARBA00024416"/>
    </source>
</evidence>
<proteinExistence type="inferred from homology"/>
<evidence type="ECO:0000313" key="9">
    <source>
        <dbReference type="Proteomes" id="UP000237839"/>
    </source>
</evidence>
<dbReference type="RefSeq" id="WP_105531851.1">
    <property type="nucleotide sequence ID" value="NZ_PUGF01000009.1"/>
</dbReference>
<keyword evidence="1" id="KW-0328">Glycosyltransferase</keyword>
<evidence type="ECO:0000256" key="1">
    <source>
        <dbReference type="ARBA" id="ARBA00022676"/>
    </source>
</evidence>
<dbReference type="OrthoDB" id="209085at2"/>
<dbReference type="GO" id="GO:0106361">
    <property type="term" value="F:protein-arginine rhamnosyltransferase activity"/>
    <property type="evidence" value="ECO:0007669"/>
    <property type="project" value="InterPro"/>
</dbReference>
<dbReference type="NCBIfam" id="TIGR03837">
    <property type="entry name" value="efp_Arg_rhamno"/>
    <property type="match status" value="1"/>
</dbReference>
<comment type="similarity">
    <text evidence="4">Belongs to the glycosyltransferase 104 family.</text>
</comment>
<sequence length="387" mass="43104">MHQKNHQARSLALFCKVIDNYGDIGICWRLALQLEREHGIAVTLWVDDLVSFQRICPEVVINCDVQHIGTIIVRHWLNQDGVFAADDVTDIVIEFFGCDIPPVYILAMAQRAVKPAWINLEGLTAEQWVEGCHRLPSSHPSLPLKKYFFYPGFTELTGGLLIESNLTLQRQKFQQDPAAMTAFLGQFGVTAAEMTSLKVSLFCYPQAPVAALFNAWECGATAVTCLVPEGVAADAVQLFLGQSAKAGATATRGALTVRVMPFVPQSDYDKLLWACDLNFVRGEDSFVRAQWAGQPFIWHIYPQDNDLHHVKLNAFLQRYKAKTQSLVDMSLNWNAVKGVVSPHELASTWLLLQADLPKIAALTSDWQQNMLANGNFTANLLKFIDGI</sequence>